<proteinExistence type="predicted"/>
<accession>A0A158DN78</accession>
<keyword evidence="2" id="KW-1185">Reference proteome</keyword>
<protein>
    <submittedName>
        <fullName evidence="1">Uncharacterized protein</fullName>
    </submittedName>
</protein>
<sequence>MNQIRLDARQRDDDGQSAMVFEELDGWLPYWLLCSLSSQSKELTMQPGCTLQRVNGRLPHSGVMRDCHERIPVSGPSTQKPLTH</sequence>
<dbReference type="Proteomes" id="UP000054978">
    <property type="component" value="Unassembled WGS sequence"/>
</dbReference>
<evidence type="ECO:0000313" key="2">
    <source>
        <dbReference type="Proteomes" id="UP000054978"/>
    </source>
</evidence>
<name>A0A158DN78_9BURK</name>
<comment type="caution">
    <text evidence="1">The sequence shown here is derived from an EMBL/GenBank/DDBJ whole genome shotgun (WGS) entry which is preliminary data.</text>
</comment>
<organism evidence="1 2">
    <name type="scientific">Caballeronia ptereochthonis</name>
    <dbReference type="NCBI Taxonomy" id="1777144"/>
    <lineage>
        <taxon>Bacteria</taxon>
        <taxon>Pseudomonadati</taxon>
        <taxon>Pseudomonadota</taxon>
        <taxon>Betaproteobacteria</taxon>
        <taxon>Burkholderiales</taxon>
        <taxon>Burkholderiaceae</taxon>
        <taxon>Caballeronia</taxon>
    </lineage>
</organism>
<gene>
    <name evidence="1" type="ORF">AWB83_05675</name>
</gene>
<evidence type="ECO:0000313" key="1">
    <source>
        <dbReference type="EMBL" id="SAK96054.1"/>
    </source>
</evidence>
<dbReference type="AlphaFoldDB" id="A0A158DN78"/>
<reference evidence="1" key="1">
    <citation type="submission" date="2016-01" db="EMBL/GenBank/DDBJ databases">
        <authorList>
            <person name="Peeters C."/>
        </authorList>
    </citation>
    <scope>NUCLEOTIDE SEQUENCE [LARGE SCALE GENOMIC DNA]</scope>
    <source>
        <strain evidence="1">LMG 29326</strain>
    </source>
</reference>
<dbReference type="EMBL" id="FCOB02000034">
    <property type="protein sequence ID" value="SAK96054.1"/>
    <property type="molecule type" value="Genomic_DNA"/>
</dbReference>